<dbReference type="Pfam" id="PF01594">
    <property type="entry name" value="AI-2E_transport"/>
    <property type="match status" value="1"/>
</dbReference>
<feature type="transmembrane region" description="Helical" evidence="6">
    <location>
        <begin position="105"/>
        <end position="128"/>
    </location>
</feature>
<comment type="similarity">
    <text evidence="2">Belongs to the autoinducer-2 exporter (AI-2E) (TC 2.A.86) family.</text>
</comment>
<evidence type="ECO:0000256" key="2">
    <source>
        <dbReference type="ARBA" id="ARBA00009773"/>
    </source>
</evidence>
<evidence type="ECO:0000313" key="7">
    <source>
        <dbReference type="EMBL" id="MDQ0422665.1"/>
    </source>
</evidence>
<evidence type="ECO:0000256" key="1">
    <source>
        <dbReference type="ARBA" id="ARBA00004141"/>
    </source>
</evidence>
<proteinExistence type="inferred from homology"/>
<dbReference type="EMBL" id="JAUSUW010000012">
    <property type="protein sequence ID" value="MDQ0422665.1"/>
    <property type="molecule type" value="Genomic_DNA"/>
</dbReference>
<keyword evidence="8" id="KW-1185">Reference proteome</keyword>
<reference evidence="7 8" key="1">
    <citation type="submission" date="2023-07" db="EMBL/GenBank/DDBJ databases">
        <title>Genomic Encyclopedia of Type Strains, Phase IV (KMG-IV): sequencing the most valuable type-strain genomes for metagenomic binning, comparative biology and taxonomic classification.</title>
        <authorList>
            <person name="Goeker M."/>
        </authorList>
    </citation>
    <scope>NUCLEOTIDE SEQUENCE [LARGE SCALE GENOMIC DNA]</scope>
    <source>
        <strain evidence="7 8">DSM 1111</strain>
    </source>
</reference>
<evidence type="ECO:0000256" key="6">
    <source>
        <dbReference type="SAM" id="Phobius"/>
    </source>
</evidence>
<dbReference type="RefSeq" id="WP_307375489.1">
    <property type="nucleotide sequence ID" value="NZ_JAUSUW010000012.1"/>
</dbReference>
<organism evidence="7 8">
    <name type="scientific">Peteryoungia aggregata LMG 23059</name>
    <dbReference type="NCBI Taxonomy" id="1368425"/>
    <lineage>
        <taxon>Bacteria</taxon>
        <taxon>Pseudomonadati</taxon>
        <taxon>Pseudomonadota</taxon>
        <taxon>Alphaproteobacteria</taxon>
        <taxon>Hyphomicrobiales</taxon>
        <taxon>Rhizobiaceae</taxon>
        <taxon>Peteryoungia</taxon>
    </lineage>
</organism>
<feature type="transmembrane region" description="Helical" evidence="6">
    <location>
        <begin position="6"/>
        <end position="29"/>
    </location>
</feature>
<feature type="transmembrane region" description="Helical" evidence="6">
    <location>
        <begin position="72"/>
        <end position="93"/>
    </location>
</feature>
<protein>
    <submittedName>
        <fullName evidence="7">PurR-regulated permease PerM</fullName>
    </submittedName>
</protein>
<sequence length="153" mass="16242">MEAALGYYLATAIVIYALFGTIAALIAWLGQRSSPVLWGVSGFLLSFLPFIGIALATVAMAVAGLLVHEGVLLGLLPALVFFSVNGFFENLLIPSVMGRRLEMNAFLLFVAIVFWTWLWGAVGAMLAVPLTLVTMPLLGGIVPPGRVQPNLPG</sequence>
<evidence type="ECO:0000256" key="4">
    <source>
        <dbReference type="ARBA" id="ARBA00022989"/>
    </source>
</evidence>
<comment type="caution">
    <text evidence="7">The sequence shown here is derived from an EMBL/GenBank/DDBJ whole genome shotgun (WGS) entry which is preliminary data.</text>
</comment>
<accession>A0ABU0GDH0</accession>
<dbReference type="Proteomes" id="UP001238496">
    <property type="component" value="Unassembled WGS sequence"/>
</dbReference>
<gene>
    <name evidence="7" type="ORF">J2045_003715</name>
</gene>
<feature type="transmembrane region" description="Helical" evidence="6">
    <location>
        <begin position="36"/>
        <end position="66"/>
    </location>
</feature>
<evidence type="ECO:0000313" key="8">
    <source>
        <dbReference type="Proteomes" id="UP001238496"/>
    </source>
</evidence>
<comment type="subcellular location">
    <subcellularLocation>
        <location evidence="1">Membrane</location>
        <topology evidence="1">Multi-pass membrane protein</topology>
    </subcellularLocation>
</comment>
<dbReference type="InterPro" id="IPR002549">
    <property type="entry name" value="AI-2E-like"/>
</dbReference>
<evidence type="ECO:0000256" key="5">
    <source>
        <dbReference type="ARBA" id="ARBA00023136"/>
    </source>
</evidence>
<name>A0ABU0GDH0_9HYPH</name>
<keyword evidence="5 6" id="KW-0472">Membrane</keyword>
<evidence type="ECO:0000256" key="3">
    <source>
        <dbReference type="ARBA" id="ARBA00022692"/>
    </source>
</evidence>
<keyword evidence="3 6" id="KW-0812">Transmembrane</keyword>
<keyword evidence="4 6" id="KW-1133">Transmembrane helix</keyword>